<name>A0ABP7FH83_9ACTN</name>
<keyword evidence="2" id="KW-0812">Transmembrane</keyword>
<comment type="caution">
    <text evidence="4">The sequence shown here is derived from an EMBL/GenBank/DDBJ whole genome shotgun (WGS) entry which is preliminary data.</text>
</comment>
<keyword evidence="2" id="KW-1133">Transmembrane helix</keyword>
<dbReference type="Pfam" id="PF26571">
    <property type="entry name" value="VldE"/>
    <property type="match status" value="1"/>
</dbReference>
<dbReference type="EMBL" id="BAABDD010000007">
    <property type="protein sequence ID" value="GAA3739851.1"/>
    <property type="molecule type" value="Genomic_DNA"/>
</dbReference>
<keyword evidence="2" id="KW-0472">Membrane</keyword>
<sequence length="250" mass="27143">MEVRQLRGLMIGMLVTIAIVTLGGFVVVRELEKTGSSMVILPWDEECSVALGSGRVGLSREDARVATTAVALQARGAEAPPVTMIDPAVMRRLREGPSEDAGPSLACRASPAGDLAEQKMGESGLTERAERVRTAMTEVFGPQELGGFQPGGVSTGHGESSAHYDGRAIDIFFRPVNEENRRAGWLLAHWLVAHSEELHIDVIIFDDHIWSTSVSMAGWRPYNAPEPADEVLRHLDHVHVDVQKGTPRGH</sequence>
<organism evidence="4 5">
    <name type="scientific">Salinactinospora qingdaonensis</name>
    <dbReference type="NCBI Taxonomy" id="702744"/>
    <lineage>
        <taxon>Bacteria</taxon>
        <taxon>Bacillati</taxon>
        <taxon>Actinomycetota</taxon>
        <taxon>Actinomycetes</taxon>
        <taxon>Streptosporangiales</taxon>
        <taxon>Nocardiopsidaceae</taxon>
        <taxon>Salinactinospora</taxon>
    </lineage>
</organism>
<proteinExistence type="predicted"/>
<accession>A0ABP7FH83</accession>
<protein>
    <recommendedName>
        <fullName evidence="3">ARB-07466-like C-terminal domain-containing protein</fullName>
    </recommendedName>
</protein>
<feature type="region of interest" description="Disordered" evidence="1">
    <location>
        <begin position="95"/>
        <end position="124"/>
    </location>
</feature>
<gene>
    <name evidence="4" type="ORF">GCM10022402_19560</name>
</gene>
<reference evidence="5" key="1">
    <citation type="journal article" date="2019" name="Int. J. Syst. Evol. Microbiol.">
        <title>The Global Catalogue of Microorganisms (GCM) 10K type strain sequencing project: providing services to taxonomists for standard genome sequencing and annotation.</title>
        <authorList>
            <consortium name="The Broad Institute Genomics Platform"/>
            <consortium name="The Broad Institute Genome Sequencing Center for Infectious Disease"/>
            <person name="Wu L."/>
            <person name="Ma J."/>
        </authorList>
    </citation>
    <scope>NUCLEOTIDE SEQUENCE [LARGE SCALE GENOMIC DNA]</scope>
    <source>
        <strain evidence="5">JCM 17137</strain>
    </source>
</reference>
<dbReference type="RefSeq" id="WP_344969905.1">
    <property type="nucleotide sequence ID" value="NZ_BAABDD010000007.1"/>
</dbReference>
<dbReference type="InterPro" id="IPR058593">
    <property type="entry name" value="ARB_07466-like_C"/>
</dbReference>
<feature type="transmembrane region" description="Helical" evidence="2">
    <location>
        <begin position="6"/>
        <end position="28"/>
    </location>
</feature>
<evidence type="ECO:0000313" key="5">
    <source>
        <dbReference type="Proteomes" id="UP001500908"/>
    </source>
</evidence>
<evidence type="ECO:0000259" key="3">
    <source>
        <dbReference type="Pfam" id="PF26571"/>
    </source>
</evidence>
<evidence type="ECO:0000256" key="2">
    <source>
        <dbReference type="SAM" id="Phobius"/>
    </source>
</evidence>
<keyword evidence="5" id="KW-1185">Reference proteome</keyword>
<evidence type="ECO:0000313" key="4">
    <source>
        <dbReference type="EMBL" id="GAA3739851.1"/>
    </source>
</evidence>
<feature type="domain" description="ARB-07466-like C-terminal" evidence="3">
    <location>
        <begin position="122"/>
        <end position="224"/>
    </location>
</feature>
<evidence type="ECO:0000256" key="1">
    <source>
        <dbReference type="SAM" id="MobiDB-lite"/>
    </source>
</evidence>
<dbReference type="Proteomes" id="UP001500908">
    <property type="component" value="Unassembled WGS sequence"/>
</dbReference>